<keyword evidence="2" id="KW-0689">Ribosomal protein</keyword>
<comment type="similarity">
    <text evidence="1">Belongs to the bacterial ribosomal protein bL34 family.</text>
</comment>
<dbReference type="GO" id="GO:0003735">
    <property type="term" value="F:structural constituent of ribosome"/>
    <property type="evidence" value="ECO:0007669"/>
    <property type="project" value="InterPro"/>
</dbReference>
<name>A0A2J6R868_HYAVF</name>
<protein>
    <recommendedName>
        <fullName evidence="6">Ribosomal protein L34</fullName>
    </recommendedName>
</protein>
<reference evidence="4 5" key="1">
    <citation type="submission" date="2016-04" db="EMBL/GenBank/DDBJ databases">
        <title>A degradative enzymes factory behind the ericoid mycorrhizal symbiosis.</title>
        <authorList>
            <consortium name="DOE Joint Genome Institute"/>
            <person name="Martino E."/>
            <person name="Morin E."/>
            <person name="Grelet G."/>
            <person name="Kuo A."/>
            <person name="Kohler A."/>
            <person name="Daghino S."/>
            <person name="Barry K."/>
            <person name="Choi C."/>
            <person name="Cichocki N."/>
            <person name="Clum A."/>
            <person name="Copeland A."/>
            <person name="Hainaut M."/>
            <person name="Haridas S."/>
            <person name="Labutti K."/>
            <person name="Lindquist E."/>
            <person name="Lipzen A."/>
            <person name="Khouja H.-R."/>
            <person name="Murat C."/>
            <person name="Ohm R."/>
            <person name="Olson A."/>
            <person name="Spatafora J."/>
            <person name="Veneault-Fourrey C."/>
            <person name="Henrissat B."/>
            <person name="Grigoriev I."/>
            <person name="Martin F."/>
            <person name="Perotto S."/>
        </authorList>
    </citation>
    <scope>NUCLEOTIDE SEQUENCE [LARGE SCALE GENOMIC DNA]</scope>
    <source>
        <strain evidence="4 5">F</strain>
    </source>
</reference>
<dbReference type="PANTHER" id="PTHR14503:SF4">
    <property type="entry name" value="LARGE RIBOSOMAL SUBUNIT PROTEIN BL34M"/>
    <property type="match status" value="1"/>
</dbReference>
<dbReference type="NCBIfam" id="TIGR01030">
    <property type="entry name" value="rpmH_bact"/>
    <property type="match status" value="1"/>
</dbReference>
<evidence type="ECO:0000313" key="5">
    <source>
        <dbReference type="Proteomes" id="UP000235786"/>
    </source>
</evidence>
<evidence type="ECO:0000256" key="2">
    <source>
        <dbReference type="ARBA" id="ARBA00022980"/>
    </source>
</evidence>
<dbReference type="GO" id="GO:0006412">
    <property type="term" value="P:translation"/>
    <property type="evidence" value="ECO:0007669"/>
    <property type="project" value="InterPro"/>
</dbReference>
<dbReference type="GO" id="GO:0005762">
    <property type="term" value="C:mitochondrial large ribosomal subunit"/>
    <property type="evidence" value="ECO:0007669"/>
    <property type="project" value="TreeGrafter"/>
</dbReference>
<dbReference type="AlphaFoldDB" id="A0A2J6R868"/>
<evidence type="ECO:0000313" key="4">
    <source>
        <dbReference type="EMBL" id="PMD34705.1"/>
    </source>
</evidence>
<keyword evidence="3" id="KW-0687">Ribonucleoprotein</keyword>
<sequence length="139" mass="15391">MLCLRCSRGLGATPKTLILSRKIGKPALKAFTKRNFTYLRGPSRPTVFPSSATFRPSLALLTPVTTSPAGIEGALDLLPKISSHPALGATQIRCGPRDTFSPSHFVRKRRHGFLSRIRTRKGRMTLARRRAKKRSTLSH</sequence>
<dbReference type="STRING" id="1149755.A0A2J6R868"/>
<keyword evidence="5" id="KW-1185">Reference proteome</keyword>
<gene>
    <name evidence="4" type="ORF">L207DRAFT_557163</name>
</gene>
<evidence type="ECO:0008006" key="6">
    <source>
        <dbReference type="Google" id="ProtNLM"/>
    </source>
</evidence>
<dbReference type="EMBL" id="KZ613953">
    <property type="protein sequence ID" value="PMD34705.1"/>
    <property type="molecule type" value="Genomic_DNA"/>
</dbReference>
<dbReference type="InterPro" id="IPR000271">
    <property type="entry name" value="Ribosomal_bL34"/>
</dbReference>
<dbReference type="Proteomes" id="UP000235786">
    <property type="component" value="Unassembled WGS sequence"/>
</dbReference>
<organism evidence="4 5">
    <name type="scientific">Hyaloscypha variabilis (strain UAMH 11265 / GT02V1 / F)</name>
    <name type="common">Meliniomyces variabilis</name>
    <dbReference type="NCBI Taxonomy" id="1149755"/>
    <lineage>
        <taxon>Eukaryota</taxon>
        <taxon>Fungi</taxon>
        <taxon>Dikarya</taxon>
        <taxon>Ascomycota</taxon>
        <taxon>Pezizomycotina</taxon>
        <taxon>Leotiomycetes</taxon>
        <taxon>Helotiales</taxon>
        <taxon>Hyaloscyphaceae</taxon>
        <taxon>Hyaloscypha</taxon>
        <taxon>Hyaloscypha variabilis</taxon>
    </lineage>
</organism>
<evidence type="ECO:0000256" key="3">
    <source>
        <dbReference type="ARBA" id="ARBA00023274"/>
    </source>
</evidence>
<proteinExistence type="inferred from homology"/>
<evidence type="ECO:0000256" key="1">
    <source>
        <dbReference type="ARBA" id="ARBA00010111"/>
    </source>
</evidence>
<accession>A0A2J6R868</accession>
<dbReference type="PANTHER" id="PTHR14503">
    <property type="entry name" value="MITOCHONDRIAL RIBOSOMAL PROTEIN 34 FAMILY MEMBER"/>
    <property type="match status" value="1"/>
</dbReference>
<dbReference type="Pfam" id="PF00468">
    <property type="entry name" value="Ribosomal_L34"/>
    <property type="match status" value="1"/>
</dbReference>
<dbReference type="Gene3D" id="1.10.287.3980">
    <property type="match status" value="1"/>
</dbReference>
<dbReference type="OrthoDB" id="431691at2759"/>